<dbReference type="SUPFAM" id="SSF51126">
    <property type="entry name" value="Pectin lyase-like"/>
    <property type="match status" value="1"/>
</dbReference>
<dbReference type="EMBL" id="CADCXN010000092">
    <property type="protein sequence ID" value="CAA9892218.1"/>
    <property type="molecule type" value="Genomic_DNA"/>
</dbReference>
<evidence type="ECO:0000313" key="3">
    <source>
        <dbReference type="Proteomes" id="UP000494216"/>
    </source>
</evidence>
<dbReference type="Proteomes" id="UP000494216">
    <property type="component" value="Unassembled WGS sequence"/>
</dbReference>
<dbReference type="SMART" id="SM00912">
    <property type="entry name" value="Haemagg_act"/>
    <property type="match status" value="1"/>
</dbReference>
<feature type="domain" description="Filamentous haemagglutinin FhaB/tRNA nuclease CdiA-like TPS" evidence="1">
    <location>
        <begin position="38"/>
        <end position="154"/>
    </location>
</feature>
<protein>
    <recommendedName>
        <fullName evidence="1">Filamentous haemagglutinin FhaB/tRNA nuclease CdiA-like TPS domain-containing protein</fullName>
    </recommendedName>
</protein>
<evidence type="ECO:0000313" key="2">
    <source>
        <dbReference type="EMBL" id="CAA9892218.1"/>
    </source>
</evidence>
<proteinExistence type="predicted"/>
<sequence length="826" mass="84343">MVKVPSRLVSIFRFTGYFLAACFTADICRAEIQFDGTIGPNVVRDAARFGNDHFIDSSDGRIVGSNLFHSFSKFSIPAAESANFVVNFSPAIIDNVISRVTGGTPSNINGAFNSFIPGANFWFLNPAGVIFGEQASINVTGSFHVSTANYLKFADGSIFGADQASAPVLTTAAPEAFGFLGGKQPAPINFEGSGSGVTVPEGKTLSVIGGDITITGGKFLGTPVESRLQAPGGRINIASVASAGEVTIKPDGLDTASFDRLGKIEIQGVLDRKSAINTSGEAGGAVFIRAGELVMDNSYVAALTFGAGNGGGIDIKANSLKLSNGAQIDTSSYGSGQGGNLNIAATNISLIGGNDSASGFFSQVHGDGNAGFLKVTADFLDLKNGALINAETFRNSRGDGGAVFIRAGELVMDNSYTAASTFGAGSSGGIDIKATGLKLSNGAQIDTSTYSTGKGGTLTVISHGDINISGPMGEDQNQTGIFSVTNDTGPGGSVSVTADGALTMDGSARILTRTLGTADAGLLNVKAGNLTLSNGAQIFAGIGNTMKNNLIQGNRDGTGKGGDIFATVANTLSISGYDALIPNFRSGIFSAGQIGRGDAGNISVSAKTIELRNQGTISAFSGARSLGKAGNIIIREVDNLNLKSGSTIETEAIQADGGNIDVRARDLVFLIDSAITASVQSSTGKGGNITIDPIFVILDNSKIIANAFGGPGGNIRIVADQFIASPDSIVDASSQFGVDGQVVITSPDTNMIGKIATLTAKFLDPSTLFKAQCEARYNAGLSSLVVKVSNTAGAAPGEGYFIASYEPDSDSGKTSVNHTKNYTPCP</sequence>
<comment type="caution">
    <text evidence="2">The sequence shown here is derived from an EMBL/GenBank/DDBJ whole genome shotgun (WGS) entry which is preliminary data.</text>
</comment>
<name>A0A8S0XU18_9GAMM</name>
<evidence type="ECO:0000259" key="1">
    <source>
        <dbReference type="SMART" id="SM00912"/>
    </source>
</evidence>
<dbReference type="Gene3D" id="2.160.20.10">
    <property type="entry name" value="Single-stranded right-handed beta-helix, Pectin lyase-like"/>
    <property type="match status" value="2"/>
</dbReference>
<dbReference type="Pfam" id="PF05860">
    <property type="entry name" value="TPS"/>
    <property type="match status" value="1"/>
</dbReference>
<keyword evidence="3" id="KW-1185">Reference proteome</keyword>
<organism evidence="2 3">
    <name type="scientific">Candidatus Methylobacter favarea</name>
    <dbReference type="NCBI Taxonomy" id="2707345"/>
    <lineage>
        <taxon>Bacteria</taxon>
        <taxon>Pseudomonadati</taxon>
        <taxon>Pseudomonadota</taxon>
        <taxon>Gammaproteobacteria</taxon>
        <taxon>Methylococcales</taxon>
        <taxon>Methylococcaceae</taxon>
        <taxon>Methylobacter</taxon>
    </lineage>
</organism>
<accession>A0A8S0XU18</accession>
<dbReference type="InterPro" id="IPR011050">
    <property type="entry name" value="Pectin_lyase_fold/virulence"/>
</dbReference>
<dbReference type="InterPro" id="IPR012334">
    <property type="entry name" value="Pectin_lyas_fold"/>
</dbReference>
<dbReference type="NCBIfam" id="TIGR01901">
    <property type="entry name" value="adhes_NPXG"/>
    <property type="match status" value="1"/>
</dbReference>
<reference evidence="2 3" key="1">
    <citation type="submission" date="2020-02" db="EMBL/GenBank/DDBJ databases">
        <authorList>
            <person name="Hogendoorn C."/>
        </authorList>
    </citation>
    <scope>NUCLEOTIDE SEQUENCE [LARGE SCALE GENOMIC DNA]</scope>
    <source>
        <strain evidence="2">METHB21</strain>
    </source>
</reference>
<dbReference type="InterPro" id="IPR008638">
    <property type="entry name" value="FhaB/CdiA-like_TPS"/>
</dbReference>
<gene>
    <name evidence="2" type="ORF">METHB2_600013</name>
</gene>
<dbReference type="AlphaFoldDB" id="A0A8S0XU18"/>